<organism evidence="1 2">
    <name type="scientific">Athelia psychrophila</name>
    <dbReference type="NCBI Taxonomy" id="1759441"/>
    <lineage>
        <taxon>Eukaryota</taxon>
        <taxon>Fungi</taxon>
        <taxon>Dikarya</taxon>
        <taxon>Basidiomycota</taxon>
        <taxon>Agaricomycotina</taxon>
        <taxon>Agaricomycetes</taxon>
        <taxon>Agaricomycetidae</taxon>
        <taxon>Atheliales</taxon>
        <taxon>Atheliaceae</taxon>
        <taxon>Athelia</taxon>
    </lineage>
</organism>
<feature type="non-terminal residue" evidence="1">
    <location>
        <position position="254"/>
    </location>
</feature>
<gene>
    <name evidence="1" type="ORF">FIBSPDRAFT_1005451</name>
</gene>
<protein>
    <recommendedName>
        <fullName evidence="3">Ubiquitin-like protease family profile domain-containing protein</fullName>
    </recommendedName>
</protein>
<dbReference type="AlphaFoldDB" id="A0A166PJY2"/>
<dbReference type="OrthoDB" id="2979847at2759"/>
<evidence type="ECO:0008006" key="3">
    <source>
        <dbReference type="Google" id="ProtNLM"/>
    </source>
</evidence>
<keyword evidence="2" id="KW-1185">Reference proteome</keyword>
<dbReference type="Proteomes" id="UP000076532">
    <property type="component" value="Unassembled WGS sequence"/>
</dbReference>
<dbReference type="SUPFAM" id="SSF54001">
    <property type="entry name" value="Cysteine proteinases"/>
    <property type="match status" value="1"/>
</dbReference>
<dbReference type="STRING" id="436010.A0A166PJY2"/>
<name>A0A166PJY2_9AGAM</name>
<accession>A0A166PJY2</accession>
<proteinExistence type="predicted"/>
<dbReference type="Gene3D" id="3.40.395.10">
    <property type="entry name" value="Adenoviral Proteinase, Chain A"/>
    <property type="match status" value="1"/>
</dbReference>
<evidence type="ECO:0000313" key="1">
    <source>
        <dbReference type="EMBL" id="KZP26172.1"/>
    </source>
</evidence>
<dbReference type="EMBL" id="KV417516">
    <property type="protein sequence ID" value="KZP26172.1"/>
    <property type="molecule type" value="Genomic_DNA"/>
</dbReference>
<dbReference type="InterPro" id="IPR038765">
    <property type="entry name" value="Papain-like_cys_pep_sf"/>
</dbReference>
<evidence type="ECO:0000313" key="2">
    <source>
        <dbReference type="Proteomes" id="UP000076532"/>
    </source>
</evidence>
<reference evidence="1 2" key="1">
    <citation type="journal article" date="2016" name="Mol. Biol. Evol.">
        <title>Comparative Genomics of Early-Diverging Mushroom-Forming Fungi Provides Insights into the Origins of Lignocellulose Decay Capabilities.</title>
        <authorList>
            <person name="Nagy L.G."/>
            <person name="Riley R."/>
            <person name="Tritt A."/>
            <person name="Adam C."/>
            <person name="Daum C."/>
            <person name="Floudas D."/>
            <person name="Sun H."/>
            <person name="Yadav J.S."/>
            <person name="Pangilinan J."/>
            <person name="Larsson K.H."/>
            <person name="Matsuura K."/>
            <person name="Barry K."/>
            <person name="Labutti K."/>
            <person name="Kuo R."/>
            <person name="Ohm R.A."/>
            <person name="Bhattacharya S.S."/>
            <person name="Shirouzu T."/>
            <person name="Yoshinaga Y."/>
            <person name="Martin F.M."/>
            <person name="Grigoriev I.V."/>
            <person name="Hibbett D.S."/>
        </authorList>
    </citation>
    <scope>NUCLEOTIDE SEQUENCE [LARGE SCALE GENOMIC DNA]</scope>
    <source>
        <strain evidence="1 2">CBS 109695</strain>
    </source>
</reference>
<sequence>MRARQGSQRGKCKESTHSLIEEVYSSLATLSWSGKTRGFSNDEPISTLAAYATRHWLSDAQEDQMLDLLRTDIRLDPLKPAFNIKGTHFVSKIHQAFNKRDTGDYTDDRGFEGLRKTGIELGSDIHEQLGCLTNVGGDHWVVLIIDTLTDEILYGDSLDGGPSDELKAALSWWTRCHTNRDFKWGKLPITRQRDGFSCGLFSWNALAHQLYPSKYPLMMADQADDERLQVLLKLIRCHQDRSFYATSQGYKFTF</sequence>